<evidence type="ECO:0000313" key="12">
    <source>
        <dbReference type="EMBL" id="PWW73918.1"/>
    </source>
</evidence>
<keyword evidence="7" id="KW-0539">Nucleus</keyword>
<comment type="similarity">
    <text evidence="2">Belongs to the MCM10 family.</text>
</comment>
<evidence type="ECO:0000256" key="6">
    <source>
        <dbReference type="ARBA" id="ARBA00022833"/>
    </source>
</evidence>
<proteinExistence type="inferred from homology"/>
<protein>
    <submittedName>
        <fullName evidence="12">Uncharacterized protein</fullName>
    </submittedName>
</protein>
<evidence type="ECO:0000256" key="7">
    <source>
        <dbReference type="ARBA" id="ARBA00023242"/>
    </source>
</evidence>
<dbReference type="InterPro" id="IPR015408">
    <property type="entry name" value="Znf_Mcm10/DnaG"/>
</dbReference>
<name>A0A317SI42_9PEZI</name>
<dbReference type="InterPro" id="IPR055065">
    <property type="entry name" value="OB_MCM10"/>
</dbReference>
<feature type="compositionally biased region" description="Polar residues" evidence="8">
    <location>
        <begin position="193"/>
        <end position="204"/>
    </location>
</feature>
<dbReference type="Pfam" id="PF22379">
    <property type="entry name" value="OB_MCM10"/>
    <property type="match status" value="1"/>
</dbReference>
<dbReference type="GO" id="GO:0003697">
    <property type="term" value="F:single-stranded DNA binding"/>
    <property type="evidence" value="ECO:0007669"/>
    <property type="project" value="InterPro"/>
</dbReference>
<dbReference type="PANTHER" id="PTHR13454">
    <property type="entry name" value="PROTEIN MCM10 HOMOLOG"/>
    <property type="match status" value="1"/>
</dbReference>
<dbReference type="GO" id="GO:0043596">
    <property type="term" value="C:nuclear replication fork"/>
    <property type="evidence" value="ECO:0007669"/>
    <property type="project" value="TreeGrafter"/>
</dbReference>
<evidence type="ECO:0000256" key="5">
    <source>
        <dbReference type="ARBA" id="ARBA00022771"/>
    </source>
</evidence>
<feature type="region of interest" description="Disordered" evidence="8">
    <location>
        <begin position="137"/>
        <end position="169"/>
    </location>
</feature>
<dbReference type="Gene3D" id="2.40.50.140">
    <property type="entry name" value="Nucleic acid-binding proteins"/>
    <property type="match status" value="1"/>
</dbReference>
<keyword evidence="3" id="KW-0235">DNA replication</keyword>
<organism evidence="12 13">
    <name type="scientific">Tuber magnatum</name>
    <name type="common">white Piedmont truffle</name>
    <dbReference type="NCBI Taxonomy" id="42249"/>
    <lineage>
        <taxon>Eukaryota</taxon>
        <taxon>Fungi</taxon>
        <taxon>Dikarya</taxon>
        <taxon>Ascomycota</taxon>
        <taxon>Pezizomycotina</taxon>
        <taxon>Pezizomycetes</taxon>
        <taxon>Pezizales</taxon>
        <taxon>Tuberaceae</taxon>
        <taxon>Tuber</taxon>
    </lineage>
</organism>
<keyword evidence="9" id="KW-0732">Signal</keyword>
<evidence type="ECO:0000259" key="10">
    <source>
        <dbReference type="Pfam" id="PF09329"/>
    </source>
</evidence>
<dbReference type="InterPro" id="IPR040184">
    <property type="entry name" value="Mcm10"/>
</dbReference>
<feature type="region of interest" description="Disordered" evidence="8">
    <location>
        <begin position="184"/>
        <end position="277"/>
    </location>
</feature>
<keyword evidence="5" id="KW-0863">Zinc-finger</keyword>
<comment type="caution">
    <text evidence="12">The sequence shown here is derived from an EMBL/GenBank/DDBJ whole genome shotgun (WGS) entry which is preliminary data.</text>
</comment>
<feature type="compositionally biased region" description="Basic and acidic residues" evidence="8">
    <location>
        <begin position="210"/>
        <end position="236"/>
    </location>
</feature>
<dbReference type="GO" id="GO:0008270">
    <property type="term" value="F:zinc ion binding"/>
    <property type="evidence" value="ECO:0007669"/>
    <property type="project" value="UniProtKB-KW"/>
</dbReference>
<dbReference type="GO" id="GO:0003688">
    <property type="term" value="F:DNA replication origin binding"/>
    <property type="evidence" value="ECO:0007669"/>
    <property type="project" value="TreeGrafter"/>
</dbReference>
<evidence type="ECO:0000256" key="8">
    <source>
        <dbReference type="SAM" id="MobiDB-lite"/>
    </source>
</evidence>
<evidence type="ECO:0000256" key="1">
    <source>
        <dbReference type="ARBA" id="ARBA00004123"/>
    </source>
</evidence>
<accession>A0A317SI42</accession>
<evidence type="ECO:0000256" key="3">
    <source>
        <dbReference type="ARBA" id="ARBA00022705"/>
    </source>
</evidence>
<reference evidence="12 13" key="1">
    <citation type="submission" date="2018-03" db="EMBL/GenBank/DDBJ databases">
        <title>Genomes of Pezizomycetes fungi and the evolution of truffles.</title>
        <authorList>
            <person name="Murat C."/>
            <person name="Payen T."/>
            <person name="Noel B."/>
            <person name="Kuo A."/>
            <person name="Martin F.M."/>
        </authorList>
    </citation>
    <scope>NUCLEOTIDE SEQUENCE [LARGE SCALE GENOMIC DNA]</scope>
    <source>
        <strain evidence="12">091103-1</strain>
    </source>
</reference>
<evidence type="ECO:0000313" key="13">
    <source>
        <dbReference type="Proteomes" id="UP000246991"/>
    </source>
</evidence>
<keyword evidence="6" id="KW-0862">Zinc</keyword>
<feature type="compositionally biased region" description="Low complexity" evidence="8">
    <location>
        <begin position="137"/>
        <end position="147"/>
    </location>
</feature>
<feature type="compositionally biased region" description="Acidic residues" evidence="8">
    <location>
        <begin position="101"/>
        <end position="114"/>
    </location>
</feature>
<dbReference type="InterPro" id="IPR012340">
    <property type="entry name" value="NA-bd_OB-fold"/>
</dbReference>
<evidence type="ECO:0000259" key="11">
    <source>
        <dbReference type="Pfam" id="PF22379"/>
    </source>
</evidence>
<feature type="region of interest" description="Disordered" evidence="8">
    <location>
        <begin position="290"/>
        <end position="313"/>
    </location>
</feature>
<feature type="domain" description="Zinc finger Mcm10/DnaG-type" evidence="10">
    <location>
        <begin position="456"/>
        <end position="501"/>
    </location>
</feature>
<feature type="signal peptide" evidence="9">
    <location>
        <begin position="1"/>
        <end position="20"/>
    </location>
</feature>
<evidence type="ECO:0000256" key="4">
    <source>
        <dbReference type="ARBA" id="ARBA00022723"/>
    </source>
</evidence>
<keyword evidence="4" id="KW-0479">Metal-binding</keyword>
<evidence type="ECO:0000256" key="9">
    <source>
        <dbReference type="SAM" id="SignalP"/>
    </source>
</evidence>
<dbReference type="GO" id="GO:0006270">
    <property type="term" value="P:DNA replication initiation"/>
    <property type="evidence" value="ECO:0007669"/>
    <property type="project" value="InterPro"/>
</dbReference>
<keyword evidence="13" id="KW-1185">Reference proteome</keyword>
<dbReference type="AlphaFoldDB" id="A0A317SI42"/>
<dbReference type="Proteomes" id="UP000246991">
    <property type="component" value="Unassembled WGS sequence"/>
</dbReference>
<feature type="domain" description="MCM10 OB-fold" evidence="11">
    <location>
        <begin position="315"/>
        <end position="447"/>
    </location>
</feature>
<feature type="compositionally biased region" description="Low complexity" evidence="8">
    <location>
        <begin position="260"/>
        <end position="277"/>
    </location>
</feature>
<evidence type="ECO:0000256" key="2">
    <source>
        <dbReference type="ARBA" id="ARBA00009679"/>
    </source>
</evidence>
<feature type="chain" id="PRO_5016410777" evidence="9">
    <location>
        <begin position="21"/>
        <end position="715"/>
    </location>
</feature>
<dbReference type="EMBL" id="PYWC01000071">
    <property type="protein sequence ID" value="PWW73918.1"/>
    <property type="molecule type" value="Genomic_DNA"/>
</dbReference>
<feature type="region of interest" description="Disordered" evidence="8">
    <location>
        <begin position="64"/>
        <end position="115"/>
    </location>
</feature>
<dbReference type="PANTHER" id="PTHR13454:SF11">
    <property type="entry name" value="PROTEIN MCM10 HOMOLOG"/>
    <property type="match status" value="1"/>
</dbReference>
<dbReference type="STRING" id="42249.A0A317SI42"/>
<sequence length="715" mass="77552">MSNGSLWSVCTGSSFGAVLAARLVKHVCRSIEDPPLTFTHTLCVMASNKDIVWPPQTTADVLNLTPRKSRLPSRTTPASPSPLRKATLPSPFGGDGAYDGDSGEEEEEEDDEETLQLKLAQIEAKLKLKRLQKKQASQRQASSESKAVVQVPLSPTSIKTDPVLPKSPSRVLLGIDKGLTGRDVSLRRAPSLRTGSSRSETASPQKPKKTFSERVAEERRNDREKAERQRMIENSRSKGFANFGNGPPLSFTSGPPPSFGPSGALQSLGSSSSRLPLPSASAALKGIADPFAAAPKPTPPPEDPNSPDEGGFDSFSGLRLSRRLITHVTLSRHLSPKTIFLLPHLLKSVKSPDFEPPDVPGDWVVMGIICSKSSPRDIGQNTQKKGTGKYMVLQITDLKWEVELFLFGAGFDRFWKVGVGTVVALLNPGIMKPRIADTGRFSLTLTEGGDQLLEIGQARDLDYCRAVKRDGKRCAAWVDGRHTHYCTFHIEQGVNKSRVSRAEVNSATRMFSPPKQKGTFRPRRFISRGKPSETFRDDGLLPDTASGGGIADLPQHAGGAGGKVFIAPGRSTASLLDDAEYLADSFLRGNKEDRMRKRLADAQRERELTKRIIKSQGREGGVGVDYLKKQVRWSEDGIRKGQAEAVLAAGGGGRGLDDETANTLSSLRQKAKEATSVSLSPIKRKRLASPVSPKKKTRFAGLDALNEGDDDLVIV</sequence>
<gene>
    <name evidence="12" type="ORF">C7212DRAFT_359119</name>
</gene>
<comment type="subcellular location">
    <subcellularLocation>
        <location evidence="1">Nucleus</location>
    </subcellularLocation>
</comment>
<dbReference type="Pfam" id="PF09329">
    <property type="entry name" value="zf-primase"/>
    <property type="match status" value="1"/>
</dbReference>
<dbReference type="OrthoDB" id="273123at2759"/>